<dbReference type="GO" id="GO:0008270">
    <property type="term" value="F:zinc ion binding"/>
    <property type="evidence" value="ECO:0007669"/>
    <property type="project" value="UniProtKB-KW"/>
</dbReference>
<dbReference type="Gene3D" id="4.10.60.10">
    <property type="entry name" value="Zinc finger, CCHC-type"/>
    <property type="match status" value="1"/>
</dbReference>
<reference evidence="5 6" key="1">
    <citation type="submission" date="2014-04" db="EMBL/GenBank/DDBJ databases">
        <title>Evolutionary Origins and Diversification of the Mycorrhizal Mutualists.</title>
        <authorList>
            <consortium name="DOE Joint Genome Institute"/>
            <consortium name="Mycorrhizal Genomics Consortium"/>
            <person name="Kohler A."/>
            <person name="Kuo A."/>
            <person name="Nagy L.G."/>
            <person name="Floudas D."/>
            <person name="Copeland A."/>
            <person name="Barry K.W."/>
            <person name="Cichocki N."/>
            <person name="Veneault-Fourrey C."/>
            <person name="LaButti K."/>
            <person name="Lindquist E.A."/>
            <person name="Lipzen A."/>
            <person name="Lundell T."/>
            <person name="Morin E."/>
            <person name="Murat C."/>
            <person name="Riley R."/>
            <person name="Ohm R."/>
            <person name="Sun H."/>
            <person name="Tunlid A."/>
            <person name="Henrissat B."/>
            <person name="Grigoriev I.V."/>
            <person name="Hibbett D.S."/>
            <person name="Martin F."/>
        </authorList>
    </citation>
    <scope>NUCLEOTIDE SEQUENCE [LARGE SCALE GENOMIC DNA]</scope>
    <source>
        <strain evidence="5 6">MD-312</strain>
    </source>
</reference>
<keyword evidence="2" id="KW-0862">Zinc</keyword>
<keyword evidence="1" id="KW-0507">mRNA processing</keyword>
<keyword evidence="6" id="KW-1185">Reference proteome</keyword>
<gene>
    <name evidence="5" type="ORF">HYDPIDRAFT_29484</name>
</gene>
<evidence type="ECO:0000313" key="5">
    <source>
        <dbReference type="EMBL" id="KIJ63222.1"/>
    </source>
</evidence>
<feature type="compositionally biased region" description="Basic and acidic residues" evidence="3">
    <location>
        <begin position="131"/>
        <end position="142"/>
    </location>
</feature>
<keyword evidence="2" id="KW-0863">Zinc-finger</keyword>
<organism evidence="5 6">
    <name type="scientific">Hydnomerulius pinastri MD-312</name>
    <dbReference type="NCBI Taxonomy" id="994086"/>
    <lineage>
        <taxon>Eukaryota</taxon>
        <taxon>Fungi</taxon>
        <taxon>Dikarya</taxon>
        <taxon>Basidiomycota</taxon>
        <taxon>Agaricomycotina</taxon>
        <taxon>Agaricomycetes</taxon>
        <taxon>Agaricomycetidae</taxon>
        <taxon>Boletales</taxon>
        <taxon>Boletales incertae sedis</taxon>
        <taxon>Leucogyrophana</taxon>
    </lineage>
</organism>
<keyword evidence="2" id="KW-0479">Metal-binding</keyword>
<name>A0A0C9WED3_9AGAM</name>
<protein>
    <recommendedName>
        <fullName evidence="4">CCHC-type domain-containing protein</fullName>
    </recommendedName>
</protein>
<evidence type="ECO:0000256" key="1">
    <source>
        <dbReference type="ARBA" id="ARBA00022664"/>
    </source>
</evidence>
<evidence type="ECO:0000256" key="2">
    <source>
        <dbReference type="PROSITE-ProRule" id="PRU00047"/>
    </source>
</evidence>
<dbReference type="SUPFAM" id="SSF57756">
    <property type="entry name" value="Retrovirus zinc finger-like domains"/>
    <property type="match status" value="1"/>
</dbReference>
<dbReference type="PROSITE" id="PS50158">
    <property type="entry name" value="ZF_CCHC"/>
    <property type="match status" value="1"/>
</dbReference>
<dbReference type="SMART" id="SM00343">
    <property type="entry name" value="ZnF_C2HC"/>
    <property type="match status" value="1"/>
</dbReference>
<dbReference type="InterPro" id="IPR036875">
    <property type="entry name" value="Znf_CCHC_sf"/>
</dbReference>
<evidence type="ECO:0000256" key="3">
    <source>
        <dbReference type="SAM" id="MobiDB-lite"/>
    </source>
</evidence>
<accession>A0A0C9WED3</accession>
<evidence type="ECO:0000313" key="6">
    <source>
        <dbReference type="Proteomes" id="UP000053820"/>
    </source>
</evidence>
<sequence length="186" mass="20376">MQAGNLRVDKFVSKWLSLFRQSKISDEHGVYLLETNTSAHIIKQVFMLGVRADTVLDYIKRIQEIGRAQKAYLMFQPAARTQGHAWGNNASGSKTYGGQGEPMDIGAATKGRGAGSSECYKCGKGGHFARDCQGKGKGREVRSTSASNDAPQSQADFKQMDFEEAKAFFYDMQVAEMKSQGKGFGP</sequence>
<dbReference type="HOGENOM" id="CLU_011693_0_0_1"/>
<feature type="domain" description="CCHC-type" evidence="4">
    <location>
        <begin position="119"/>
        <end position="132"/>
    </location>
</feature>
<dbReference type="Proteomes" id="UP000053820">
    <property type="component" value="Unassembled WGS sequence"/>
</dbReference>
<feature type="compositionally biased region" description="Polar residues" evidence="3">
    <location>
        <begin position="143"/>
        <end position="156"/>
    </location>
</feature>
<dbReference type="GO" id="GO:0006397">
    <property type="term" value="P:mRNA processing"/>
    <property type="evidence" value="ECO:0007669"/>
    <property type="project" value="UniProtKB-KW"/>
</dbReference>
<dbReference type="EMBL" id="KN839851">
    <property type="protein sequence ID" value="KIJ63222.1"/>
    <property type="molecule type" value="Genomic_DNA"/>
</dbReference>
<dbReference type="OrthoDB" id="2686736at2759"/>
<proteinExistence type="predicted"/>
<dbReference type="GO" id="GO:0003676">
    <property type="term" value="F:nucleic acid binding"/>
    <property type="evidence" value="ECO:0007669"/>
    <property type="project" value="InterPro"/>
</dbReference>
<dbReference type="AlphaFoldDB" id="A0A0C9WED3"/>
<dbReference type="Pfam" id="PF00098">
    <property type="entry name" value="zf-CCHC"/>
    <property type="match status" value="1"/>
</dbReference>
<evidence type="ECO:0000259" key="4">
    <source>
        <dbReference type="PROSITE" id="PS50158"/>
    </source>
</evidence>
<dbReference type="InterPro" id="IPR001878">
    <property type="entry name" value="Znf_CCHC"/>
</dbReference>
<feature type="region of interest" description="Disordered" evidence="3">
    <location>
        <begin position="131"/>
        <end position="158"/>
    </location>
</feature>